<dbReference type="RefSeq" id="WP_151164780.1">
    <property type="nucleotide sequence ID" value="NZ_WKJO01000003.1"/>
</dbReference>
<dbReference type="PANTHER" id="PTHR48079">
    <property type="entry name" value="PROTEIN YEEZ"/>
    <property type="match status" value="1"/>
</dbReference>
<evidence type="ECO:0000313" key="2">
    <source>
        <dbReference type="EMBL" id="MRX23715.1"/>
    </source>
</evidence>
<proteinExistence type="predicted"/>
<dbReference type="AlphaFoldDB" id="A0A6A8GKQ3"/>
<dbReference type="Proteomes" id="UP000439022">
    <property type="component" value="Unassembled WGS sequence"/>
</dbReference>
<accession>A0A6A8GKQ3</accession>
<dbReference type="InterPro" id="IPR001509">
    <property type="entry name" value="Epimerase_deHydtase"/>
</dbReference>
<dbReference type="Pfam" id="PF01370">
    <property type="entry name" value="Epimerase"/>
    <property type="match status" value="1"/>
</dbReference>
<organism evidence="2 3">
    <name type="scientific">Haloferax litoreum</name>
    <dbReference type="NCBI Taxonomy" id="2666140"/>
    <lineage>
        <taxon>Archaea</taxon>
        <taxon>Methanobacteriati</taxon>
        <taxon>Methanobacteriota</taxon>
        <taxon>Stenosarchaea group</taxon>
        <taxon>Halobacteria</taxon>
        <taxon>Halobacteriales</taxon>
        <taxon>Haloferacaceae</taxon>
        <taxon>Haloferax</taxon>
    </lineage>
</organism>
<evidence type="ECO:0000313" key="3">
    <source>
        <dbReference type="Proteomes" id="UP000439022"/>
    </source>
</evidence>
<reference evidence="2 3" key="1">
    <citation type="submission" date="2019-11" db="EMBL/GenBank/DDBJ databases">
        <title>Whole genome sequence of Haloferax sp. MBLA0076.</title>
        <authorList>
            <person name="Seo M.-J."/>
            <person name="Cho E.-S."/>
        </authorList>
    </citation>
    <scope>NUCLEOTIDE SEQUENCE [LARGE SCALE GENOMIC DNA]</scope>
    <source>
        <strain evidence="2 3">MBLA0076</strain>
    </source>
</reference>
<sequence length="355" mass="38525">MKDNNQYIEGKTAFVTGATGFLGQHLCTMLCERNWTVHALRRQNSDLGRLETLDISWHTGDVLDDSSVRAAISDSDPDVVFHLAGIGLASADPETVHEVNVEGTRTVLNASLDADVDRVVFTSTAGNRRARGVAVERDLAPAVGAYQQSKTEAERIVHQYVDRGLDVVTVHPTSVFGPGDTTFTARLIKLATDPKLVAYLPGGASIVSVDDCVNGICLAAERGKAGEHYILGGQNLTYREVVAIIAEEANGYRPVVPLPRPVVLAMGVVSKGIGELLGMRVFPFSPEMARLATSELFYSSAKAQTELGYTYRGLREHVGTSISWYERTGTPDEDVIHADSTVGAERREKQTQRLQ</sequence>
<dbReference type="EMBL" id="WKJO01000003">
    <property type="protein sequence ID" value="MRX23715.1"/>
    <property type="molecule type" value="Genomic_DNA"/>
</dbReference>
<evidence type="ECO:0000259" key="1">
    <source>
        <dbReference type="Pfam" id="PF01370"/>
    </source>
</evidence>
<gene>
    <name evidence="2" type="ORF">GJR96_17365</name>
</gene>
<dbReference type="Gene3D" id="3.40.50.720">
    <property type="entry name" value="NAD(P)-binding Rossmann-like Domain"/>
    <property type="match status" value="1"/>
</dbReference>
<dbReference type="PANTHER" id="PTHR48079:SF6">
    <property type="entry name" value="NAD(P)-BINDING DOMAIN-CONTAINING PROTEIN-RELATED"/>
    <property type="match status" value="1"/>
</dbReference>
<dbReference type="InterPro" id="IPR051783">
    <property type="entry name" value="NAD(P)-dependent_oxidoreduct"/>
</dbReference>
<comment type="caution">
    <text evidence="2">The sequence shown here is derived from an EMBL/GenBank/DDBJ whole genome shotgun (WGS) entry which is preliminary data.</text>
</comment>
<dbReference type="InterPro" id="IPR036291">
    <property type="entry name" value="NAD(P)-bd_dom_sf"/>
</dbReference>
<dbReference type="GO" id="GO:0005737">
    <property type="term" value="C:cytoplasm"/>
    <property type="evidence" value="ECO:0007669"/>
    <property type="project" value="TreeGrafter"/>
</dbReference>
<keyword evidence="3" id="KW-1185">Reference proteome</keyword>
<feature type="domain" description="NAD-dependent epimerase/dehydratase" evidence="1">
    <location>
        <begin position="14"/>
        <end position="232"/>
    </location>
</feature>
<dbReference type="SUPFAM" id="SSF51735">
    <property type="entry name" value="NAD(P)-binding Rossmann-fold domains"/>
    <property type="match status" value="1"/>
</dbReference>
<protein>
    <submittedName>
        <fullName evidence="2">NAD-dependent epimerase/dehydratase family protein</fullName>
    </submittedName>
</protein>
<name>A0A6A8GKQ3_9EURY</name>
<dbReference type="GO" id="GO:0004029">
    <property type="term" value="F:aldehyde dehydrogenase (NAD+) activity"/>
    <property type="evidence" value="ECO:0007669"/>
    <property type="project" value="TreeGrafter"/>
</dbReference>